<dbReference type="AlphaFoldDB" id="A0A0C9LHK0"/>
<comment type="caution">
    <text evidence="1">The sequence shown here is derived from an EMBL/GenBank/DDBJ whole genome shotgun (WGS) entry which is preliminary data.</text>
</comment>
<reference evidence="1 2" key="1">
    <citation type="submission" date="2019-07" db="EMBL/GenBank/DDBJ databases">
        <title>Whole genome shotgun sequence of Acetobacter tropicalis NBRC 16470.</title>
        <authorList>
            <person name="Hosoyama A."/>
            <person name="Uohara A."/>
            <person name="Ohji S."/>
            <person name="Ichikawa N."/>
        </authorList>
    </citation>
    <scope>NUCLEOTIDE SEQUENCE [LARGE SCALE GENOMIC DNA]</scope>
    <source>
        <strain evidence="1 2">NBRC 16470</strain>
    </source>
</reference>
<dbReference type="Pfam" id="PF02962">
    <property type="entry name" value="CHMI"/>
    <property type="match status" value="1"/>
</dbReference>
<organism evidence="1 2">
    <name type="scientific">Acetobacter tropicalis</name>
    <dbReference type="NCBI Taxonomy" id="104102"/>
    <lineage>
        <taxon>Bacteria</taxon>
        <taxon>Pseudomonadati</taxon>
        <taxon>Pseudomonadota</taxon>
        <taxon>Alphaproteobacteria</taxon>
        <taxon>Acetobacterales</taxon>
        <taxon>Acetobacteraceae</taxon>
        <taxon>Acetobacter</taxon>
    </lineage>
</organism>
<evidence type="ECO:0000313" key="1">
    <source>
        <dbReference type="EMBL" id="GEL51129.1"/>
    </source>
</evidence>
<dbReference type="GO" id="GO:0008704">
    <property type="term" value="F:5-carboxymethyl-2-hydroxymuconate delta-isomerase activity"/>
    <property type="evidence" value="ECO:0007669"/>
    <property type="project" value="InterPro"/>
</dbReference>
<dbReference type="PANTHER" id="PTHR37950:SF1">
    <property type="entry name" value="4-HYDROXYPHENYLACETATE CATABOLISM PROTEIN"/>
    <property type="match status" value="1"/>
</dbReference>
<gene>
    <name evidence="1" type="ORF">ATR01nite_22040</name>
</gene>
<dbReference type="InterPro" id="IPR014347">
    <property type="entry name" value="Tautomerase/MIF_sf"/>
</dbReference>
<protein>
    <submittedName>
        <fullName evidence="1">5-carboxymethyl-2-hydroxymuconate isomerase</fullName>
    </submittedName>
</protein>
<dbReference type="InterPro" id="IPR004220">
    <property type="entry name" value="5-COMe_2-OHmuconate_Isoase"/>
</dbReference>
<proteinExistence type="predicted"/>
<name>A0A0C9LHK0_9PROT</name>
<sequence length="128" mass="14308">MPHLSLEYSANLRGKVDFTELCLKLRDAVLGTGLFEIGAIRVRAFEASAWAVADALPENGFVDMSFRIGKGRSQEEKKQAGEAIFFTATNAMSGLLETQNFALSLEIREIESTLSWKKNAMHDRLRKQ</sequence>
<evidence type="ECO:0000313" key="2">
    <source>
        <dbReference type="Proteomes" id="UP000321800"/>
    </source>
</evidence>
<dbReference type="PANTHER" id="PTHR37950">
    <property type="entry name" value="4-HYDROXYPHENYLACETATE CATABOLISM PROTEIN"/>
    <property type="match status" value="1"/>
</dbReference>
<accession>A0A0C9LHK0</accession>
<dbReference type="Proteomes" id="UP000321800">
    <property type="component" value="Unassembled WGS sequence"/>
</dbReference>
<dbReference type="SUPFAM" id="SSF55331">
    <property type="entry name" value="Tautomerase/MIF"/>
    <property type="match status" value="1"/>
</dbReference>
<keyword evidence="1" id="KW-0413">Isomerase</keyword>
<dbReference type="Gene3D" id="3.30.429.10">
    <property type="entry name" value="Macrophage Migration Inhibitory Factor"/>
    <property type="match status" value="1"/>
</dbReference>
<dbReference type="RefSeq" id="WP_045541329.1">
    <property type="nucleotide sequence ID" value="NZ_BJVR01000024.1"/>
</dbReference>
<dbReference type="EMBL" id="BJVR01000024">
    <property type="protein sequence ID" value="GEL51129.1"/>
    <property type="molecule type" value="Genomic_DNA"/>
</dbReference>
<dbReference type="CDD" id="cd00580">
    <property type="entry name" value="CHMI"/>
    <property type="match status" value="1"/>
</dbReference>